<name>A0A8S0XZH4_CYCAE</name>
<proteinExistence type="predicted"/>
<dbReference type="EMBL" id="CACVBS010000079">
    <property type="protein sequence ID" value="CAA7269691.1"/>
    <property type="molecule type" value="Genomic_DNA"/>
</dbReference>
<organism evidence="1 2">
    <name type="scientific">Cyclocybe aegerita</name>
    <name type="common">Black poplar mushroom</name>
    <name type="synonym">Agrocybe aegerita</name>
    <dbReference type="NCBI Taxonomy" id="1973307"/>
    <lineage>
        <taxon>Eukaryota</taxon>
        <taxon>Fungi</taxon>
        <taxon>Dikarya</taxon>
        <taxon>Basidiomycota</taxon>
        <taxon>Agaricomycotina</taxon>
        <taxon>Agaricomycetes</taxon>
        <taxon>Agaricomycetidae</taxon>
        <taxon>Agaricales</taxon>
        <taxon>Agaricineae</taxon>
        <taxon>Bolbitiaceae</taxon>
        <taxon>Cyclocybe</taxon>
    </lineage>
</organism>
<dbReference type="AlphaFoldDB" id="A0A8S0XZH4"/>
<accession>A0A8S0XZH4</accession>
<evidence type="ECO:0000313" key="2">
    <source>
        <dbReference type="Proteomes" id="UP000467700"/>
    </source>
</evidence>
<evidence type="ECO:0000313" key="1">
    <source>
        <dbReference type="EMBL" id="CAA7269691.1"/>
    </source>
</evidence>
<keyword evidence="2" id="KW-1185">Reference proteome</keyword>
<reference evidence="1 2" key="1">
    <citation type="submission" date="2020-01" db="EMBL/GenBank/DDBJ databases">
        <authorList>
            <person name="Gupta K D."/>
        </authorList>
    </citation>
    <scope>NUCLEOTIDE SEQUENCE [LARGE SCALE GENOMIC DNA]</scope>
</reference>
<dbReference type="Proteomes" id="UP000467700">
    <property type="component" value="Unassembled WGS sequence"/>
</dbReference>
<gene>
    <name evidence="1" type="ORF">AAE3_LOCUS11826</name>
</gene>
<protein>
    <submittedName>
        <fullName evidence="1">Uncharacterized protein</fullName>
    </submittedName>
</protein>
<sequence>MPSGIGAGVLVIRPKQIPREFQWIETCRGSEAKPAYCGIRLVQNIKAVIPQTPKVLVNESQRLIGVIGSLTAWDVFYMYSYLDAVLDIGSPEMATWQAI</sequence>
<comment type="caution">
    <text evidence="1">The sequence shown here is derived from an EMBL/GenBank/DDBJ whole genome shotgun (WGS) entry which is preliminary data.</text>
</comment>